<evidence type="ECO:0000313" key="2">
    <source>
        <dbReference type="Proteomes" id="UP001161422"/>
    </source>
</evidence>
<name>A0AA37S076_9GAMM</name>
<reference evidence="1" key="1">
    <citation type="journal article" date="2014" name="Int. J. Syst. Evol. Microbiol.">
        <title>Complete genome sequence of Corynebacterium casei LMG S-19264T (=DSM 44701T), isolated from a smear-ripened cheese.</title>
        <authorList>
            <consortium name="US DOE Joint Genome Institute (JGI-PGF)"/>
            <person name="Walter F."/>
            <person name="Albersmeier A."/>
            <person name="Kalinowski J."/>
            <person name="Ruckert C."/>
        </authorList>
    </citation>
    <scope>NUCLEOTIDE SEQUENCE</scope>
    <source>
        <strain evidence="1">NBRC 101628</strain>
    </source>
</reference>
<dbReference type="EMBL" id="BSNC01000016">
    <property type="protein sequence ID" value="GLP98092.1"/>
    <property type="molecule type" value="Genomic_DNA"/>
</dbReference>
<comment type="caution">
    <text evidence="1">The sequence shown here is derived from an EMBL/GenBank/DDBJ whole genome shotgun (WGS) entry which is preliminary data.</text>
</comment>
<sequence>MSYDAKSIRILRDDEIRNTIPFELIGSVAADYGVSPSCVRKAWEAAHIVGVDFEHYVQRYLKGDKSIDKIPEFERTYFELMKAEVNRARR</sequence>
<dbReference type="Proteomes" id="UP001161422">
    <property type="component" value="Unassembled WGS sequence"/>
</dbReference>
<organism evidence="1 2">
    <name type="scientific">Paraferrimonas sedimenticola</name>
    <dbReference type="NCBI Taxonomy" id="375674"/>
    <lineage>
        <taxon>Bacteria</taxon>
        <taxon>Pseudomonadati</taxon>
        <taxon>Pseudomonadota</taxon>
        <taxon>Gammaproteobacteria</taxon>
        <taxon>Alteromonadales</taxon>
        <taxon>Ferrimonadaceae</taxon>
        <taxon>Paraferrimonas</taxon>
    </lineage>
</organism>
<keyword evidence="2" id="KW-1185">Reference proteome</keyword>
<gene>
    <name evidence="1" type="ORF">GCM10007895_33990</name>
</gene>
<proteinExistence type="predicted"/>
<accession>A0AA37S076</accession>
<dbReference type="RefSeq" id="WP_095507207.1">
    <property type="nucleotide sequence ID" value="NZ_BSNC01000016.1"/>
</dbReference>
<protein>
    <submittedName>
        <fullName evidence="1">Uncharacterized protein</fullName>
    </submittedName>
</protein>
<reference evidence="1" key="2">
    <citation type="submission" date="2023-01" db="EMBL/GenBank/DDBJ databases">
        <title>Draft genome sequence of Paraferrimonas sedimenticola strain NBRC 101628.</title>
        <authorList>
            <person name="Sun Q."/>
            <person name="Mori K."/>
        </authorList>
    </citation>
    <scope>NUCLEOTIDE SEQUENCE</scope>
    <source>
        <strain evidence="1">NBRC 101628</strain>
    </source>
</reference>
<dbReference type="AlphaFoldDB" id="A0AA37S076"/>
<evidence type="ECO:0000313" key="1">
    <source>
        <dbReference type="EMBL" id="GLP98092.1"/>
    </source>
</evidence>